<gene>
    <name evidence="2" type="ORF">PENTCL1PPCAC_17890</name>
</gene>
<dbReference type="EMBL" id="BTSX01000004">
    <property type="protein sequence ID" value="GMS95715.1"/>
    <property type="molecule type" value="Genomic_DNA"/>
</dbReference>
<evidence type="ECO:0000256" key="1">
    <source>
        <dbReference type="SAM" id="MobiDB-lite"/>
    </source>
</evidence>
<name>A0AAV5TN67_9BILA</name>
<feature type="region of interest" description="Disordered" evidence="1">
    <location>
        <begin position="1"/>
        <end position="42"/>
    </location>
</feature>
<dbReference type="Proteomes" id="UP001432027">
    <property type="component" value="Unassembled WGS sequence"/>
</dbReference>
<organism evidence="2 3">
    <name type="scientific">Pristionchus entomophagus</name>
    <dbReference type="NCBI Taxonomy" id="358040"/>
    <lineage>
        <taxon>Eukaryota</taxon>
        <taxon>Metazoa</taxon>
        <taxon>Ecdysozoa</taxon>
        <taxon>Nematoda</taxon>
        <taxon>Chromadorea</taxon>
        <taxon>Rhabditida</taxon>
        <taxon>Rhabditina</taxon>
        <taxon>Diplogasteromorpha</taxon>
        <taxon>Diplogasteroidea</taxon>
        <taxon>Neodiplogasteridae</taxon>
        <taxon>Pristionchus</taxon>
    </lineage>
</organism>
<protein>
    <submittedName>
        <fullName evidence="2">Uncharacterized protein</fullName>
    </submittedName>
</protein>
<evidence type="ECO:0000313" key="3">
    <source>
        <dbReference type="Proteomes" id="UP001432027"/>
    </source>
</evidence>
<sequence length="87" mass="9720">MSIQKSRLYKTEERPGLRIDSIRDSGPSIMQGSNKRSRTVSESAVRSSPIAINQPKAYHEYPILVESFVSFRLSTLISLSFKSSPSS</sequence>
<feature type="compositionally biased region" description="Polar residues" evidence="1">
    <location>
        <begin position="28"/>
        <end position="42"/>
    </location>
</feature>
<proteinExistence type="predicted"/>
<reference evidence="2" key="1">
    <citation type="submission" date="2023-10" db="EMBL/GenBank/DDBJ databases">
        <title>Genome assembly of Pristionchus species.</title>
        <authorList>
            <person name="Yoshida K."/>
            <person name="Sommer R.J."/>
        </authorList>
    </citation>
    <scope>NUCLEOTIDE SEQUENCE</scope>
    <source>
        <strain evidence="2">RS0144</strain>
    </source>
</reference>
<feature type="compositionally biased region" description="Basic and acidic residues" evidence="1">
    <location>
        <begin position="9"/>
        <end position="23"/>
    </location>
</feature>
<feature type="non-terminal residue" evidence="2">
    <location>
        <position position="87"/>
    </location>
</feature>
<accession>A0AAV5TN67</accession>
<comment type="caution">
    <text evidence="2">The sequence shown here is derived from an EMBL/GenBank/DDBJ whole genome shotgun (WGS) entry which is preliminary data.</text>
</comment>
<evidence type="ECO:0000313" key="2">
    <source>
        <dbReference type="EMBL" id="GMS95715.1"/>
    </source>
</evidence>
<keyword evidence="3" id="KW-1185">Reference proteome</keyword>
<dbReference type="AlphaFoldDB" id="A0AAV5TN67"/>